<dbReference type="PANTHER" id="PTHR17130">
    <property type="entry name" value="MITOCHONDRIAL OUTER MEMBRANE PROTEIN 25"/>
    <property type="match status" value="1"/>
</dbReference>
<dbReference type="AlphaFoldDB" id="A0A3N4LD05"/>
<reference evidence="12 13" key="1">
    <citation type="journal article" date="2018" name="Nat. Ecol. Evol.">
        <title>Pezizomycetes genomes reveal the molecular basis of ectomycorrhizal truffle lifestyle.</title>
        <authorList>
            <person name="Murat C."/>
            <person name="Payen T."/>
            <person name="Noel B."/>
            <person name="Kuo A."/>
            <person name="Morin E."/>
            <person name="Chen J."/>
            <person name="Kohler A."/>
            <person name="Krizsan K."/>
            <person name="Balestrini R."/>
            <person name="Da Silva C."/>
            <person name="Montanini B."/>
            <person name="Hainaut M."/>
            <person name="Levati E."/>
            <person name="Barry K.W."/>
            <person name="Belfiori B."/>
            <person name="Cichocki N."/>
            <person name="Clum A."/>
            <person name="Dockter R.B."/>
            <person name="Fauchery L."/>
            <person name="Guy J."/>
            <person name="Iotti M."/>
            <person name="Le Tacon F."/>
            <person name="Lindquist E.A."/>
            <person name="Lipzen A."/>
            <person name="Malagnac F."/>
            <person name="Mello A."/>
            <person name="Molinier V."/>
            <person name="Miyauchi S."/>
            <person name="Poulain J."/>
            <person name="Riccioni C."/>
            <person name="Rubini A."/>
            <person name="Sitrit Y."/>
            <person name="Splivallo R."/>
            <person name="Traeger S."/>
            <person name="Wang M."/>
            <person name="Zifcakova L."/>
            <person name="Wipf D."/>
            <person name="Zambonelli A."/>
            <person name="Paolocci F."/>
            <person name="Nowrousian M."/>
            <person name="Ottonello S."/>
            <person name="Baldrian P."/>
            <person name="Spatafora J.W."/>
            <person name="Henrissat B."/>
            <person name="Nagy L.G."/>
            <person name="Aury J.M."/>
            <person name="Wincker P."/>
            <person name="Grigoriev I.V."/>
            <person name="Bonfante P."/>
            <person name="Martin F.M."/>
        </authorList>
    </citation>
    <scope>NUCLEOTIDE SEQUENCE [LARGE SCALE GENOMIC DNA]</scope>
    <source>
        <strain evidence="12 13">ATCC MYA-4762</strain>
    </source>
</reference>
<dbReference type="PANTHER" id="PTHR17130:SF14">
    <property type="entry name" value="CYTOCHROME C OXIDASE ASSEMBLY PROTEIN COX16 HOMOLOG, MITOCHONDRIAL"/>
    <property type="match status" value="1"/>
</dbReference>
<name>A0A3N4LD05_9PEZI</name>
<evidence type="ECO:0000256" key="11">
    <source>
        <dbReference type="SAM" id="Phobius"/>
    </source>
</evidence>
<dbReference type="InParanoid" id="A0A3N4LD05"/>
<evidence type="ECO:0000256" key="3">
    <source>
        <dbReference type="ARBA" id="ARBA00008370"/>
    </source>
</evidence>
<evidence type="ECO:0000256" key="4">
    <source>
        <dbReference type="ARBA" id="ARBA00015368"/>
    </source>
</evidence>
<dbReference type="GO" id="GO:0005743">
    <property type="term" value="C:mitochondrial inner membrane"/>
    <property type="evidence" value="ECO:0007669"/>
    <property type="project" value="UniProtKB-SubCell"/>
</dbReference>
<evidence type="ECO:0000256" key="1">
    <source>
        <dbReference type="ARBA" id="ARBA00002490"/>
    </source>
</evidence>
<proteinExistence type="inferred from homology"/>
<feature type="transmembrane region" description="Helical" evidence="11">
    <location>
        <begin position="38"/>
        <end position="56"/>
    </location>
</feature>
<evidence type="ECO:0000256" key="7">
    <source>
        <dbReference type="ARBA" id="ARBA00022792"/>
    </source>
</evidence>
<comment type="subcellular location">
    <subcellularLocation>
        <location evidence="2">Mitochondrion inner membrane</location>
        <topology evidence="2">Single-pass membrane protein</topology>
    </subcellularLocation>
</comment>
<dbReference type="EMBL" id="ML121568">
    <property type="protein sequence ID" value="RPB20760.1"/>
    <property type="molecule type" value="Genomic_DNA"/>
</dbReference>
<evidence type="ECO:0000256" key="8">
    <source>
        <dbReference type="ARBA" id="ARBA00022989"/>
    </source>
</evidence>
<gene>
    <name evidence="12" type="ORF">L211DRAFT_858680</name>
</gene>
<evidence type="ECO:0000256" key="10">
    <source>
        <dbReference type="ARBA" id="ARBA00023136"/>
    </source>
</evidence>
<dbReference type="FunCoup" id="A0A3N4LD05">
    <property type="interactions" value="139"/>
</dbReference>
<evidence type="ECO:0000256" key="6">
    <source>
        <dbReference type="ARBA" id="ARBA00022692"/>
    </source>
</evidence>
<comment type="similarity">
    <text evidence="3">Belongs to the COX16 family.</text>
</comment>
<evidence type="ECO:0000256" key="2">
    <source>
        <dbReference type="ARBA" id="ARBA00004434"/>
    </source>
</evidence>
<accession>A0A3N4LD05</accession>
<evidence type="ECO:0000313" key="13">
    <source>
        <dbReference type="Proteomes" id="UP000267821"/>
    </source>
</evidence>
<comment type="function">
    <text evidence="1">Required for the assembly of the mitochondrial respiratory chain complex IV (CIV), also known as cytochrome c oxidase. May participate in merging the COX1 and COX2 assembly lines.</text>
</comment>
<evidence type="ECO:0000313" key="12">
    <source>
        <dbReference type="EMBL" id="RPB20760.1"/>
    </source>
</evidence>
<dbReference type="OrthoDB" id="5516033at2759"/>
<sequence>MPIFSRRRFLPSTPTSQNTSLPTLLAARYRSSMQRHPFLLFGLPFMATIVAGSFFLTPATALRYEKYDRKVQRMTQEEAMGLGKDRRKVDLNEEYYRLAAKDLYNWENKRVQRFKGEHDGILE</sequence>
<dbReference type="Proteomes" id="UP000267821">
    <property type="component" value="Unassembled WGS sequence"/>
</dbReference>
<keyword evidence="8 11" id="KW-1133">Transmembrane helix</keyword>
<keyword evidence="13" id="KW-1185">Reference proteome</keyword>
<dbReference type="Pfam" id="PF14138">
    <property type="entry name" value="COX16"/>
    <property type="match status" value="1"/>
</dbReference>
<keyword evidence="10 11" id="KW-0472">Membrane</keyword>
<keyword evidence="9" id="KW-0496">Mitochondrion</keyword>
<protein>
    <recommendedName>
        <fullName evidence="4">Cytochrome c oxidase assembly protein COX16, mitochondrial</fullName>
    </recommendedName>
    <alternativeName>
        <fullName evidence="5">Cytochrome c oxidase assembly protein cox16, mitochondrial</fullName>
    </alternativeName>
</protein>
<evidence type="ECO:0000256" key="5">
    <source>
        <dbReference type="ARBA" id="ARBA00019222"/>
    </source>
</evidence>
<dbReference type="STRING" id="1051890.A0A3N4LD05"/>
<keyword evidence="7" id="KW-0999">Mitochondrion inner membrane</keyword>
<organism evidence="12 13">
    <name type="scientific">Terfezia boudieri ATCC MYA-4762</name>
    <dbReference type="NCBI Taxonomy" id="1051890"/>
    <lineage>
        <taxon>Eukaryota</taxon>
        <taxon>Fungi</taxon>
        <taxon>Dikarya</taxon>
        <taxon>Ascomycota</taxon>
        <taxon>Pezizomycotina</taxon>
        <taxon>Pezizomycetes</taxon>
        <taxon>Pezizales</taxon>
        <taxon>Pezizaceae</taxon>
        <taxon>Terfezia</taxon>
    </lineage>
</organism>
<evidence type="ECO:0000256" key="9">
    <source>
        <dbReference type="ARBA" id="ARBA00023128"/>
    </source>
</evidence>
<dbReference type="GO" id="GO:0033617">
    <property type="term" value="P:mitochondrial respiratory chain complex IV assembly"/>
    <property type="evidence" value="ECO:0007669"/>
    <property type="project" value="TreeGrafter"/>
</dbReference>
<dbReference type="InterPro" id="IPR020164">
    <property type="entry name" value="Cyt_c_Oxase_assmbl_COX16"/>
</dbReference>
<keyword evidence="6 11" id="KW-0812">Transmembrane</keyword>